<reference evidence="1 2" key="1">
    <citation type="journal article" date="2024" name="G3 (Bethesda)">
        <title>Genome assembly of Hibiscus sabdariffa L. provides insights into metabolisms of medicinal natural products.</title>
        <authorList>
            <person name="Kim T."/>
        </authorList>
    </citation>
    <scope>NUCLEOTIDE SEQUENCE [LARGE SCALE GENOMIC DNA]</scope>
    <source>
        <strain evidence="1">TK-2024</strain>
        <tissue evidence="1">Old leaves</tissue>
    </source>
</reference>
<comment type="caution">
    <text evidence="1">The sequence shown here is derived from an EMBL/GenBank/DDBJ whole genome shotgun (WGS) entry which is preliminary data.</text>
</comment>
<gene>
    <name evidence="1" type="ORF">V6N11_038200</name>
</gene>
<protein>
    <submittedName>
        <fullName evidence="1">Uncharacterized protein</fullName>
    </submittedName>
</protein>
<evidence type="ECO:0000313" key="1">
    <source>
        <dbReference type="EMBL" id="KAK9025331.1"/>
    </source>
</evidence>
<sequence length="96" mass="11480">MVKFLQEERLWRIEPLKLLQPRQRDLRWTMAEQLRLTVPFKLLLWRSRMVIDGELSNETGRVTLKLFEPAENFSSFYRLRFPDVLGPHGQLLPKTG</sequence>
<dbReference type="EMBL" id="JBBPBN010000013">
    <property type="protein sequence ID" value="KAK9025331.1"/>
    <property type="molecule type" value="Genomic_DNA"/>
</dbReference>
<name>A0ABR2SJ84_9ROSI</name>
<keyword evidence="2" id="KW-1185">Reference proteome</keyword>
<accession>A0ABR2SJ84</accession>
<dbReference type="Proteomes" id="UP001396334">
    <property type="component" value="Unassembled WGS sequence"/>
</dbReference>
<organism evidence="1 2">
    <name type="scientific">Hibiscus sabdariffa</name>
    <name type="common">roselle</name>
    <dbReference type="NCBI Taxonomy" id="183260"/>
    <lineage>
        <taxon>Eukaryota</taxon>
        <taxon>Viridiplantae</taxon>
        <taxon>Streptophyta</taxon>
        <taxon>Embryophyta</taxon>
        <taxon>Tracheophyta</taxon>
        <taxon>Spermatophyta</taxon>
        <taxon>Magnoliopsida</taxon>
        <taxon>eudicotyledons</taxon>
        <taxon>Gunneridae</taxon>
        <taxon>Pentapetalae</taxon>
        <taxon>rosids</taxon>
        <taxon>malvids</taxon>
        <taxon>Malvales</taxon>
        <taxon>Malvaceae</taxon>
        <taxon>Malvoideae</taxon>
        <taxon>Hibiscus</taxon>
    </lineage>
</organism>
<evidence type="ECO:0000313" key="2">
    <source>
        <dbReference type="Proteomes" id="UP001396334"/>
    </source>
</evidence>
<proteinExistence type="predicted"/>